<dbReference type="PANTHER" id="PTHR37944:SF1">
    <property type="entry name" value="PORIN B"/>
    <property type="match status" value="1"/>
</dbReference>
<proteinExistence type="inferred from homology"/>
<comment type="similarity">
    <text evidence="1">Belongs to the OprB family.</text>
</comment>
<dbReference type="Pfam" id="PF04966">
    <property type="entry name" value="OprB"/>
    <property type="match status" value="1"/>
</dbReference>
<gene>
    <name evidence="2" type="ORF">KCG44_00700</name>
</gene>
<name>A0ABS6SA98_9SPHN</name>
<protein>
    <submittedName>
        <fullName evidence="2">Carbohydrate porin</fullName>
    </submittedName>
</protein>
<comment type="caution">
    <text evidence="2">The sequence shown here is derived from an EMBL/GenBank/DDBJ whole genome shotgun (WGS) entry which is preliminary data.</text>
</comment>
<dbReference type="InterPro" id="IPR007049">
    <property type="entry name" value="Carb-sel_porin_OprB"/>
</dbReference>
<keyword evidence="3" id="KW-1185">Reference proteome</keyword>
<dbReference type="EMBL" id="JAGSPA010000001">
    <property type="protein sequence ID" value="MBV7255294.1"/>
    <property type="molecule type" value="Genomic_DNA"/>
</dbReference>
<sequence length="377" mass="40722">MTAITAPAAWGREQAQEEDISVQPEARDDVAAHPVQVEFSYTADVWYNFGGARDGSRYLDNVDVTFDVDFEQAFGWEGMRGFLYVLYNNGKSLSELTGDAMVVSNIETGVRALRLYEAWVERDISATANIRVGLYDLNSEFDALEHADIFMGSAHGVGMDIAQTGENGPSIFPVTSLAARLSIDVGDDLTIRMAALDAIPGDPSHPARTAIKINDGALVIGEADWTPGPVRILAGAWRYTLEFERLGQPGDGRSQGVYIRGETCLLQSEDCTLGVFARAGMASGRVNPFDVFLSAGATYRHGDDLKFGIAAAHARASKGARLQSTSAGSETVFETTIAHQLSDWISIQPNVQWVLNPGANDDFKDAVVVGMRVGVSY</sequence>
<accession>A0ABS6SA98</accession>
<reference evidence="2 3" key="1">
    <citation type="submission" date="2021-04" db="EMBL/GenBank/DDBJ databases">
        <authorList>
            <person name="Pira H."/>
            <person name="Risdian C."/>
            <person name="Wink J."/>
        </authorList>
    </citation>
    <scope>NUCLEOTIDE SEQUENCE [LARGE SCALE GENOMIC DNA]</scope>
    <source>
        <strain evidence="2 3">WHA3</strain>
    </source>
</reference>
<organism evidence="2 3">
    <name type="scientific">Pacificimonas pallii</name>
    <dbReference type="NCBI Taxonomy" id="2827236"/>
    <lineage>
        <taxon>Bacteria</taxon>
        <taxon>Pseudomonadati</taxon>
        <taxon>Pseudomonadota</taxon>
        <taxon>Alphaproteobacteria</taxon>
        <taxon>Sphingomonadales</taxon>
        <taxon>Sphingosinicellaceae</taxon>
        <taxon>Pacificimonas</taxon>
    </lineage>
</organism>
<evidence type="ECO:0000313" key="2">
    <source>
        <dbReference type="EMBL" id="MBV7255294.1"/>
    </source>
</evidence>
<dbReference type="InterPro" id="IPR052932">
    <property type="entry name" value="OprB_Porin"/>
</dbReference>
<dbReference type="Proteomes" id="UP000722336">
    <property type="component" value="Unassembled WGS sequence"/>
</dbReference>
<evidence type="ECO:0000313" key="3">
    <source>
        <dbReference type="Proteomes" id="UP000722336"/>
    </source>
</evidence>
<dbReference type="PANTHER" id="PTHR37944">
    <property type="entry name" value="PORIN B"/>
    <property type="match status" value="1"/>
</dbReference>
<evidence type="ECO:0000256" key="1">
    <source>
        <dbReference type="RuleBase" id="RU363072"/>
    </source>
</evidence>